<feature type="signal peptide" evidence="1">
    <location>
        <begin position="1"/>
        <end position="19"/>
    </location>
</feature>
<evidence type="ECO:0008006" key="7">
    <source>
        <dbReference type="Google" id="ProtNLM"/>
    </source>
</evidence>
<protein>
    <recommendedName>
        <fullName evidence="7">Secreted protein</fullName>
    </recommendedName>
</protein>
<dbReference type="Proteomes" id="UP000325313">
    <property type="component" value="Unassembled WGS sequence"/>
</dbReference>
<evidence type="ECO:0000313" key="6">
    <source>
        <dbReference type="Proteomes" id="UP000325313"/>
    </source>
</evidence>
<organism evidence="2 5">
    <name type="scientific">Puccinia graminis f. sp. tritici</name>
    <dbReference type="NCBI Taxonomy" id="56615"/>
    <lineage>
        <taxon>Eukaryota</taxon>
        <taxon>Fungi</taxon>
        <taxon>Dikarya</taxon>
        <taxon>Basidiomycota</taxon>
        <taxon>Pucciniomycotina</taxon>
        <taxon>Pucciniomycetes</taxon>
        <taxon>Pucciniales</taxon>
        <taxon>Pucciniaceae</taxon>
        <taxon>Puccinia</taxon>
    </lineage>
</organism>
<evidence type="ECO:0000313" key="3">
    <source>
        <dbReference type="EMBL" id="KAA1097004.1"/>
    </source>
</evidence>
<dbReference type="EMBL" id="VDEP01000362">
    <property type="protein sequence ID" value="KAA1097004.1"/>
    <property type="molecule type" value="Genomic_DNA"/>
</dbReference>
<evidence type="ECO:0000313" key="2">
    <source>
        <dbReference type="EMBL" id="KAA1089700.1"/>
    </source>
</evidence>
<sequence length="165" mass="17391">MKLIILAVFIATVACLVAGDPLPLTKRDGFPNSAMKPMQCPSGNTEVSCLVTDSSWPTNDFPCGQDTIRNNVIKAITNGILKKTAADDVEGSPPFELGPACQGGPLYKFQHNTVTAFYVVKTECDCKAGVVPSCSNVVEKSQDACNISKIVYCGASSGQSHCAAK</sequence>
<name>A0A5B0NNP2_PUCGR</name>
<evidence type="ECO:0000313" key="4">
    <source>
        <dbReference type="EMBL" id="KAA1137697.1"/>
    </source>
</evidence>
<dbReference type="EMBL" id="VDEP01000006">
    <property type="protein sequence ID" value="KAA1137697.1"/>
    <property type="molecule type" value="Genomic_DNA"/>
</dbReference>
<accession>A0A5B0NNP2</accession>
<keyword evidence="5" id="KW-1185">Reference proteome</keyword>
<feature type="chain" id="PRO_5036137503" description="Secreted protein" evidence="1">
    <location>
        <begin position="20"/>
        <end position="165"/>
    </location>
</feature>
<dbReference type="OrthoDB" id="2495293at2759"/>
<gene>
    <name evidence="2" type="ORF">PGT21_027669</name>
    <name evidence="3" type="ORF">PGTUg99_001019</name>
    <name evidence="4" type="ORF">PGTUg99_027331</name>
</gene>
<evidence type="ECO:0000256" key="1">
    <source>
        <dbReference type="SAM" id="SignalP"/>
    </source>
</evidence>
<keyword evidence="1" id="KW-0732">Signal</keyword>
<evidence type="ECO:0000313" key="5">
    <source>
        <dbReference type="Proteomes" id="UP000324748"/>
    </source>
</evidence>
<comment type="caution">
    <text evidence="2">The sequence shown here is derived from an EMBL/GenBank/DDBJ whole genome shotgun (WGS) entry which is preliminary data.</text>
</comment>
<dbReference type="Proteomes" id="UP000324748">
    <property type="component" value="Unassembled WGS sequence"/>
</dbReference>
<reference evidence="5 6" key="1">
    <citation type="submission" date="2019-05" db="EMBL/GenBank/DDBJ databases">
        <title>Emergence of the Ug99 lineage of the wheat stem rust pathogen through somatic hybridization.</title>
        <authorList>
            <person name="Li F."/>
            <person name="Upadhyaya N.M."/>
            <person name="Sperschneider J."/>
            <person name="Matny O."/>
            <person name="Nguyen-Phuc H."/>
            <person name="Mago R."/>
            <person name="Raley C."/>
            <person name="Miller M.E."/>
            <person name="Silverstein K.A.T."/>
            <person name="Henningsen E."/>
            <person name="Hirsch C.D."/>
            <person name="Visser B."/>
            <person name="Pretorius Z.A."/>
            <person name="Steffenson B.J."/>
            <person name="Schwessinger B."/>
            <person name="Dodds P.N."/>
            <person name="Figueroa M."/>
        </authorList>
    </citation>
    <scope>NUCLEOTIDE SEQUENCE [LARGE SCALE GENOMIC DNA]</scope>
    <source>
        <strain evidence="2">21-0</strain>
        <strain evidence="3 6">Ug99</strain>
    </source>
</reference>
<proteinExistence type="predicted"/>
<dbReference type="AlphaFoldDB" id="A0A5B0NNP2"/>
<dbReference type="EMBL" id="VSWC01000093">
    <property type="protein sequence ID" value="KAA1089700.1"/>
    <property type="molecule type" value="Genomic_DNA"/>
</dbReference>
<dbReference type="PROSITE" id="PS51257">
    <property type="entry name" value="PROKAR_LIPOPROTEIN"/>
    <property type="match status" value="1"/>
</dbReference>